<organism evidence="2 3">
    <name type="scientific">Reichenbachiella faecimaris</name>
    <dbReference type="NCBI Taxonomy" id="692418"/>
    <lineage>
        <taxon>Bacteria</taxon>
        <taxon>Pseudomonadati</taxon>
        <taxon>Bacteroidota</taxon>
        <taxon>Cytophagia</taxon>
        <taxon>Cytophagales</taxon>
        <taxon>Reichenbachiellaceae</taxon>
        <taxon>Reichenbachiella</taxon>
    </lineage>
</organism>
<proteinExistence type="predicted"/>
<evidence type="ECO:0000256" key="1">
    <source>
        <dbReference type="SAM" id="Coils"/>
    </source>
</evidence>
<dbReference type="EMBL" id="FWYF01000004">
    <property type="protein sequence ID" value="SMD38294.1"/>
    <property type="molecule type" value="Genomic_DNA"/>
</dbReference>
<protein>
    <submittedName>
        <fullName evidence="2">Uncharacterized protein</fullName>
    </submittedName>
</protein>
<reference evidence="2 3" key="1">
    <citation type="submission" date="2017-04" db="EMBL/GenBank/DDBJ databases">
        <authorList>
            <person name="Afonso C.L."/>
            <person name="Miller P.J."/>
            <person name="Scott M.A."/>
            <person name="Spackman E."/>
            <person name="Goraichik I."/>
            <person name="Dimitrov K.M."/>
            <person name="Suarez D.L."/>
            <person name="Swayne D.E."/>
        </authorList>
    </citation>
    <scope>NUCLEOTIDE SEQUENCE [LARGE SCALE GENOMIC DNA]</scope>
    <source>
        <strain evidence="2 3">DSM 26133</strain>
    </source>
</reference>
<accession>A0A1W2GNY7</accession>
<dbReference type="OrthoDB" id="983180at2"/>
<gene>
    <name evidence="2" type="ORF">SAMN04488029_3732</name>
</gene>
<dbReference type="RefSeq" id="WP_084374350.1">
    <property type="nucleotide sequence ID" value="NZ_FWYF01000004.1"/>
</dbReference>
<sequence length="107" mass="12027">MFKSIGNFFKGLFQSEPEELIARISKENQIELYRTLKLAEEVKEEQKRQAILAEKRAKKEAEIARKKAEKQAKIDAKIAAKKAAEEAKAAAKAAKLAEKEAKKNKVA</sequence>
<dbReference type="STRING" id="692418.SAMN04488029_3732"/>
<evidence type="ECO:0000313" key="3">
    <source>
        <dbReference type="Proteomes" id="UP000192472"/>
    </source>
</evidence>
<keyword evidence="3" id="KW-1185">Reference proteome</keyword>
<feature type="coiled-coil region" evidence="1">
    <location>
        <begin position="36"/>
        <end position="104"/>
    </location>
</feature>
<evidence type="ECO:0000313" key="2">
    <source>
        <dbReference type="EMBL" id="SMD38294.1"/>
    </source>
</evidence>
<keyword evidence="1" id="KW-0175">Coiled coil</keyword>
<name>A0A1W2GNY7_REIFA</name>
<dbReference type="Proteomes" id="UP000192472">
    <property type="component" value="Unassembled WGS sequence"/>
</dbReference>
<dbReference type="AlphaFoldDB" id="A0A1W2GNY7"/>